<sequence length="1518" mass="166921">MLGGTYIGLLATAALLSLLQDGTYGRIGFLKMTTLMDYSLSCSLSRSLSGTCTVYSDFHYSTFDWANFRFVVPCTYVLAQLCSSSDIPLSHFSVEVKNEQRGNSSVSPVLQVNVEVENLRVSLHKRQNHRVMVNGIWKKLPLSLNGGTINIRGNAASVVLETNFNLFVSYDDACAVHITVPASYSGKVCGMCGNFNHLRDDDYHKADGSEASTAATFGQSWQSQKACQSTVVPHECPPMEEAEYASEPYCGSLVSRHGPFAECQSVLGAESYFRSCVAGMCGAGGDLEVLCEALQSYADMCIKAGGPVPAWRNSTMCPLECGANSHYNACAEGCPEACSIMDTQVACGSCEERCECNPGFKLSGGKCVSAEDCGCWMNGVHYERGATFMDGECDHVCQCMGGGRLQCSASSCAADEVCKVKEGVKGCFPSSPAICRVYGDPHYITFDGKAYTFQGGCSYTLANTCGGHTPIQFSVTGQNWNPGSESSAKLSAVVLETNGLHLKIDNYSTTVNHVWQSLPIAVNGPYGEVKLYKKKQYTVMETTFGLQMLLDDHHRLFLQLDERYKGEMCGLCGTYSDDQGDDFLTPNGTKPETNVVTFANSWRVKSPEDDHCVASPPAPQPCDSHLDNQGYQECSKLLRDTFKLCHPFVHPTPYIDSCMSDHCASGGDMHVTCYSLKSYVTACQVASVTLPPWCNDTACDSLPGPPTKPPVTTPDNKFCPLDCNFDNSECGWEQIVQDSFDWRRQRGPTPSDLTGPTQDHTTGGGSYMYIEGDGVYYGDSARMISPKCQKGATKYCLRFWYHMYGQAKAMILSVYQLDERNNHRKLWSKANNQGSTWYPAKVDINVDGSFQIIMEGIRGSDPQSDVAFDDVSIHYGSCSGVVGGPSVPPPVEEGSFVPHPVCNFDCTFEQDLCSFTQLMTDGFDWTRHSGSTPTAMTGPSVDHTKGDIGHYMYIEANNVSNGDTARLLSAECSDPGLQCLQFWYHMSGSAKTMGLHVYILQDRFADRVWWKRNNQGDCWQLAQVDLRTTGPFQIIFEGRRGTTDQSDVAIDDVSLHRGHCEDLIKPTTPTEKPVPADKSTIAPTPAPITMRPVTLRPETAAPAPTNSTMTSKPSTTARPQPPTTMRSETPAPSTTEISSPPRPTTERPQPPRLTTARPQPHTTARPTCPKNSHFTPCISDCQPTCKHLHSLPDCHSDEHCVQGCVCDNGFVLEQRVCVPIQQCGCVDSNGNSHHFKESWYTEHCHQKCECVEDDGVGEIDCDDEYECDGDAICLQNEAGLYFCKSTGFSECSINGDSEYRTFNNMKHDFEGTNSYVLVQTTDLSKNQPDIYIEAINEIVNHDGDDSHGDSSQGDSSQGDSSQGDSTQGDSSHGDSSDEDDKHKDSMRRENSEDQHDHSNEDSDEDKKVNHNRLRLRGLKIRVYNHIVEFRKNRKLILDGRSTHAPVSPAGGLKILESSSRIYLKTDFGLSVEFDGHSRAVIILPYTYKRRLGGLCGNFDGKKKNYMMKPNDKQAKIVK</sequence>
<evidence type="ECO:0000256" key="1">
    <source>
        <dbReference type="ARBA" id="ARBA00022737"/>
    </source>
</evidence>
<dbReference type="Gene3D" id="2.10.25.10">
    <property type="entry name" value="Laminin"/>
    <property type="match status" value="2"/>
</dbReference>
<feature type="compositionally biased region" description="Polar residues" evidence="4">
    <location>
        <begin position="1156"/>
        <end position="1167"/>
    </location>
</feature>
<dbReference type="Pfam" id="PF01826">
    <property type="entry name" value="TIL"/>
    <property type="match status" value="2"/>
</dbReference>
<evidence type="ECO:0000259" key="6">
    <source>
        <dbReference type="PROSITE" id="PS50060"/>
    </source>
</evidence>
<keyword evidence="3" id="KW-0325">Glycoprotein</keyword>
<dbReference type="PROSITE" id="PS51233">
    <property type="entry name" value="VWFD"/>
    <property type="match status" value="3"/>
</dbReference>
<feature type="compositionally biased region" description="Polar residues" evidence="4">
    <location>
        <begin position="1104"/>
        <end position="1138"/>
    </location>
</feature>
<evidence type="ECO:0000313" key="8">
    <source>
        <dbReference type="Ensembl" id="ENSHHUP00000071957.1"/>
    </source>
</evidence>
<dbReference type="InterPro" id="IPR001846">
    <property type="entry name" value="VWF_type-D"/>
</dbReference>
<feature type="domain" description="VWFD" evidence="7">
    <location>
        <begin position="50"/>
        <end position="228"/>
    </location>
</feature>
<protein>
    <recommendedName>
        <fullName evidence="10">Zonadhesin-like</fullName>
    </recommendedName>
</protein>
<dbReference type="Ensembl" id="ENSHHUT00000074345.1">
    <property type="protein sequence ID" value="ENSHHUP00000071957.1"/>
    <property type="gene ID" value="ENSHHUG00000042203.1"/>
</dbReference>
<dbReference type="InterPro" id="IPR036084">
    <property type="entry name" value="Ser_inhib-like_sf"/>
</dbReference>
<evidence type="ECO:0000256" key="5">
    <source>
        <dbReference type="SAM" id="SignalP"/>
    </source>
</evidence>
<keyword evidence="5" id="KW-0732">Signal</keyword>
<feature type="region of interest" description="Disordered" evidence="4">
    <location>
        <begin position="1063"/>
        <end position="1167"/>
    </location>
</feature>
<evidence type="ECO:0000313" key="9">
    <source>
        <dbReference type="Proteomes" id="UP000314982"/>
    </source>
</evidence>
<dbReference type="SMART" id="SM00216">
    <property type="entry name" value="VWD"/>
    <property type="match status" value="3"/>
</dbReference>
<feature type="compositionally biased region" description="Basic and acidic residues" evidence="4">
    <location>
        <begin position="1371"/>
        <end position="1408"/>
    </location>
</feature>
<feature type="compositionally biased region" description="Low complexity" evidence="4">
    <location>
        <begin position="1349"/>
        <end position="1370"/>
    </location>
</feature>
<dbReference type="GO" id="GO:0031012">
    <property type="term" value="C:extracellular matrix"/>
    <property type="evidence" value="ECO:0007669"/>
    <property type="project" value="TreeGrafter"/>
</dbReference>
<dbReference type="PROSITE" id="PS50060">
    <property type="entry name" value="MAM_2"/>
    <property type="match status" value="2"/>
</dbReference>
<proteinExistence type="predicted"/>
<evidence type="ECO:0000256" key="3">
    <source>
        <dbReference type="ARBA" id="ARBA00023180"/>
    </source>
</evidence>
<reference evidence="8" key="3">
    <citation type="submission" date="2025-09" db="UniProtKB">
        <authorList>
            <consortium name="Ensembl"/>
        </authorList>
    </citation>
    <scope>IDENTIFICATION</scope>
</reference>
<reference evidence="9" key="1">
    <citation type="submission" date="2018-06" db="EMBL/GenBank/DDBJ databases">
        <title>Genome assembly of Danube salmon.</title>
        <authorList>
            <person name="Macqueen D.J."/>
            <person name="Gundappa M.K."/>
        </authorList>
    </citation>
    <scope>NUCLEOTIDE SEQUENCE [LARGE SCALE GENOMIC DNA]</scope>
</reference>
<dbReference type="InterPro" id="IPR014853">
    <property type="entry name" value="VWF/SSPO/ZAN-like_Cys-rich_dom"/>
</dbReference>
<feature type="compositionally biased region" description="Pro residues" evidence="4">
    <location>
        <begin position="1140"/>
        <end position="1151"/>
    </location>
</feature>
<dbReference type="GO" id="GO:0005615">
    <property type="term" value="C:extracellular space"/>
    <property type="evidence" value="ECO:0007669"/>
    <property type="project" value="TreeGrafter"/>
</dbReference>
<dbReference type="Pfam" id="PF12714">
    <property type="entry name" value="TILa"/>
    <property type="match status" value="1"/>
</dbReference>
<dbReference type="PANTHER" id="PTHR11339:SF374">
    <property type="entry name" value="ZONADHESIN"/>
    <property type="match status" value="1"/>
</dbReference>
<dbReference type="SUPFAM" id="SSF49899">
    <property type="entry name" value="Concanavalin A-like lectins/glucanases"/>
    <property type="match status" value="2"/>
</dbReference>
<dbReference type="Pfam" id="PF08742">
    <property type="entry name" value="C8"/>
    <property type="match status" value="2"/>
</dbReference>
<dbReference type="SUPFAM" id="SSF57567">
    <property type="entry name" value="Serine protease inhibitors"/>
    <property type="match status" value="2"/>
</dbReference>
<dbReference type="InterPro" id="IPR013320">
    <property type="entry name" value="ConA-like_dom_sf"/>
</dbReference>
<feature type="domain" description="MAM" evidence="6">
    <location>
        <begin position="721"/>
        <end position="880"/>
    </location>
</feature>
<dbReference type="InterPro" id="IPR002919">
    <property type="entry name" value="TIL_dom"/>
</dbReference>
<dbReference type="InterPro" id="IPR025615">
    <property type="entry name" value="TILa_dom"/>
</dbReference>
<dbReference type="GO" id="GO:0016020">
    <property type="term" value="C:membrane"/>
    <property type="evidence" value="ECO:0007669"/>
    <property type="project" value="InterPro"/>
</dbReference>
<dbReference type="CDD" id="cd19941">
    <property type="entry name" value="TIL"/>
    <property type="match status" value="2"/>
</dbReference>
<dbReference type="InterPro" id="IPR000998">
    <property type="entry name" value="MAM_dom"/>
</dbReference>
<dbReference type="CDD" id="cd06263">
    <property type="entry name" value="MAM"/>
    <property type="match status" value="2"/>
</dbReference>
<dbReference type="GeneTree" id="ENSGT00940000156850"/>
<reference evidence="8" key="2">
    <citation type="submission" date="2025-08" db="UniProtKB">
        <authorList>
            <consortium name="Ensembl"/>
        </authorList>
    </citation>
    <scope>IDENTIFICATION</scope>
</reference>
<evidence type="ECO:0000256" key="2">
    <source>
        <dbReference type="ARBA" id="ARBA00023157"/>
    </source>
</evidence>
<feature type="domain" description="VWFD" evidence="7">
    <location>
        <begin position="1289"/>
        <end position="1518"/>
    </location>
</feature>
<feature type="domain" description="MAM" evidence="6">
    <location>
        <begin position="904"/>
        <end position="1062"/>
    </location>
</feature>
<dbReference type="STRING" id="62062.ENSHHUP00000071957"/>
<dbReference type="FunFam" id="2.10.25.10:FF:000055">
    <property type="entry name" value="alpha-tectorin isoform X1"/>
    <property type="match status" value="1"/>
</dbReference>
<dbReference type="InterPro" id="IPR001007">
    <property type="entry name" value="VWF_dom"/>
</dbReference>
<feature type="domain" description="VWFD" evidence="7">
    <location>
        <begin position="433"/>
        <end position="613"/>
    </location>
</feature>
<keyword evidence="1" id="KW-0677">Repeat</keyword>
<name>A0A4W5Q7J8_9TELE</name>
<feature type="signal peptide" evidence="5">
    <location>
        <begin position="1"/>
        <end position="25"/>
    </location>
</feature>
<dbReference type="Gene3D" id="2.60.120.200">
    <property type="match status" value="2"/>
</dbReference>
<dbReference type="InterPro" id="IPR050780">
    <property type="entry name" value="Mucin_vWF_Thrombospondin_sf"/>
</dbReference>
<evidence type="ECO:0000256" key="4">
    <source>
        <dbReference type="SAM" id="MobiDB-lite"/>
    </source>
</evidence>
<dbReference type="SMART" id="SM00137">
    <property type="entry name" value="MAM"/>
    <property type="match status" value="2"/>
</dbReference>
<evidence type="ECO:0000259" key="7">
    <source>
        <dbReference type="PROSITE" id="PS51233"/>
    </source>
</evidence>
<dbReference type="SMART" id="SM00215">
    <property type="entry name" value="VWC_out"/>
    <property type="match status" value="1"/>
</dbReference>
<dbReference type="PANTHER" id="PTHR11339">
    <property type="entry name" value="EXTRACELLULAR MATRIX GLYCOPROTEIN RELATED"/>
    <property type="match status" value="1"/>
</dbReference>
<organism evidence="8 9">
    <name type="scientific">Hucho hucho</name>
    <name type="common">huchen</name>
    <dbReference type="NCBI Taxonomy" id="62062"/>
    <lineage>
        <taxon>Eukaryota</taxon>
        <taxon>Metazoa</taxon>
        <taxon>Chordata</taxon>
        <taxon>Craniata</taxon>
        <taxon>Vertebrata</taxon>
        <taxon>Euteleostomi</taxon>
        <taxon>Actinopterygii</taxon>
        <taxon>Neopterygii</taxon>
        <taxon>Teleostei</taxon>
        <taxon>Protacanthopterygii</taxon>
        <taxon>Salmoniformes</taxon>
        <taxon>Salmonidae</taxon>
        <taxon>Salmoninae</taxon>
        <taxon>Hucho</taxon>
    </lineage>
</organism>
<feature type="chain" id="PRO_5021457849" description="Zonadhesin-like" evidence="5">
    <location>
        <begin position="26"/>
        <end position="1518"/>
    </location>
</feature>
<feature type="region of interest" description="Disordered" evidence="4">
    <location>
        <begin position="1340"/>
        <end position="1408"/>
    </location>
</feature>
<keyword evidence="2" id="KW-1015">Disulfide bond</keyword>
<dbReference type="Pfam" id="PF00629">
    <property type="entry name" value="MAM"/>
    <property type="match status" value="2"/>
</dbReference>
<accession>A0A4W5Q7J8</accession>
<dbReference type="SMART" id="SM00832">
    <property type="entry name" value="C8"/>
    <property type="match status" value="2"/>
</dbReference>
<dbReference type="Pfam" id="PF00094">
    <property type="entry name" value="VWD"/>
    <property type="match status" value="4"/>
</dbReference>
<evidence type="ECO:0008006" key="10">
    <source>
        <dbReference type="Google" id="ProtNLM"/>
    </source>
</evidence>
<dbReference type="Proteomes" id="UP000314982">
    <property type="component" value="Unassembled WGS sequence"/>
</dbReference>
<dbReference type="PRINTS" id="PR00020">
    <property type="entry name" value="MAMDOMAIN"/>
</dbReference>
<keyword evidence="9" id="KW-1185">Reference proteome</keyword>